<comment type="caution">
    <text evidence="3">The sequence shown here is derived from an EMBL/GenBank/DDBJ whole genome shotgun (WGS) entry which is preliminary data.</text>
</comment>
<dbReference type="Proteomes" id="UP000526501">
    <property type="component" value="Unassembled WGS sequence"/>
</dbReference>
<proteinExistence type="predicted"/>
<keyword evidence="1" id="KW-0732">Signal</keyword>
<evidence type="ECO:0000313" key="4">
    <source>
        <dbReference type="Proteomes" id="UP000526501"/>
    </source>
</evidence>
<gene>
    <name evidence="3" type="ORF">H5P27_03110</name>
</gene>
<evidence type="ECO:0000313" key="3">
    <source>
        <dbReference type="EMBL" id="MBC2605024.1"/>
    </source>
</evidence>
<reference evidence="3 4" key="1">
    <citation type="submission" date="2020-07" db="EMBL/GenBank/DDBJ databases">
        <authorList>
            <person name="Feng X."/>
        </authorList>
    </citation>
    <scope>NUCLEOTIDE SEQUENCE [LARGE SCALE GENOMIC DNA]</scope>
    <source>
        <strain evidence="3 4">JCM23202</strain>
    </source>
</reference>
<feature type="domain" description="ASPIC/UnbV" evidence="2">
    <location>
        <begin position="529"/>
        <end position="595"/>
    </location>
</feature>
<dbReference type="PANTHER" id="PTHR16026">
    <property type="entry name" value="CARTILAGE ACIDIC PROTEIN 1"/>
    <property type="match status" value="1"/>
</dbReference>
<accession>A0A7X1B3M0</accession>
<dbReference type="AlphaFoldDB" id="A0A7X1B3M0"/>
<dbReference type="PROSITE" id="PS51257">
    <property type="entry name" value="PROKAR_LIPOPROTEIN"/>
    <property type="match status" value="1"/>
</dbReference>
<name>A0A7X1B3M0_9BACT</name>
<sequence length="1207" mass="130958">MKGLDREGANASLNVQNYLKKKAYLAVVFLGGIGCFNASGTIESTALIERVENGGETLFTELSELRTGILITNNYDDPRMWGDLHSEYNVGAIGTGVAIGDYDADGRPDIFVVSKIEPSRLFRNLGDWKFEDVTEAAGLLDESGEWKQGSSFVDVDNDGWLDLYLCRFGVPNQLFMNQGDGTFREEAAARGLALIDSSGMGCFADYDRDGWLDVFVQTNLLDAMQSVEGQRDRLYRNRGDGTFEEVSDEAGILAQPTQGHSATWWDQNNDGWLDLYVANDFAVPDFLYRNSGDGTFTNVIDQALPHMPFSAMGADLGDVDNDGLIDFFVADMAGLKHEFSQRGITDTRAMLRSDQNELRDVSVQIHYNAFSLNTGTDRSLEAAHLAGLEGTDWTWSPRFEDLNSDGRLDLFITNGMDREHNNLDFITKKLRATNISGRIRITKMMSVLEQENLAFANRGNLQFDEVGGEWGLDKMGVSFGSALGDLDGDGDLDIVFGNFKEGPTVLRNDGVQGHNLIVELRGVISNRFGIGAKVEIVTSTGKQTRQLISARGYLSTSEPVVHFGVPSGEEIEKMTVVWPSGNVQEFSGIEVDKKYLVTEFSHLEEEFRQDNTTTDVPLFRDASVALGLAVRQKEEKLEGTVSQPLLHKRFNRRGPSLAIGDLDGDAIDEVLFGATAVDGVKLFQKEGDTFRLVNTGGLSASPLINQGPSLIFDANGDGLNDVFLTGGGAALPAEEPEYEPELWLNQGGLKFSKAPEGYLPSLPISAGAAVAADFDRDGRLDVFIGGRLYPGYYPEAAGSALLLQRESGFQDRSFSMGSVLAEVGLVTSALASDVDQDGWIDLLVSLEWGGVKAFRNEEGQTFRDASRDWGFSEAGSGLWTSIAGGDFNEDGIMDYAVGNQGLNTLYSGTKEHPMKLFVYDFAGSGEPQLVLSYNVDGFLSPVASRGELASKIPEVRRKFPSNDRFAAASMEEIFGEAALAKADVYEAGEMRSGVFLSQAKGTYLFSPLPMLAQISPVQGIVASDFNGDGHCDIALVHNDYSSLPAQGRFDSGLGSVLLGDGAGGFEEMSTVRSGWQIPGNAKALSIGDFNLDALPDLLATRNDQESMAVLNTGNDGTGRICYALKLNGPQGNPDGIGARLLLESLSHGSQSQEMHAGGGYASQSSSTFFFTIKREQFVDTKVSVIWPDASVTDVALPDKEGYFEVGY</sequence>
<dbReference type="EMBL" id="JACHVC010000005">
    <property type="protein sequence ID" value="MBC2605024.1"/>
    <property type="molecule type" value="Genomic_DNA"/>
</dbReference>
<dbReference type="Pfam" id="PF13517">
    <property type="entry name" value="FG-GAP_3"/>
    <property type="match status" value="4"/>
</dbReference>
<dbReference type="InterPro" id="IPR027039">
    <property type="entry name" value="Crtac1"/>
</dbReference>
<dbReference type="PANTHER" id="PTHR16026:SF0">
    <property type="entry name" value="CARTILAGE ACIDIC PROTEIN 1"/>
    <property type="match status" value="1"/>
</dbReference>
<protein>
    <submittedName>
        <fullName evidence="3">VCBS repeat-containing protein</fullName>
    </submittedName>
</protein>
<dbReference type="InterPro" id="IPR028994">
    <property type="entry name" value="Integrin_alpha_N"/>
</dbReference>
<dbReference type="InterPro" id="IPR011519">
    <property type="entry name" value="UnbV_ASPIC"/>
</dbReference>
<dbReference type="SUPFAM" id="SSF69318">
    <property type="entry name" value="Integrin alpha N-terminal domain"/>
    <property type="match status" value="3"/>
</dbReference>
<evidence type="ECO:0000256" key="1">
    <source>
        <dbReference type="ARBA" id="ARBA00022729"/>
    </source>
</evidence>
<organism evidence="3 4">
    <name type="scientific">Pelagicoccus albus</name>
    <dbReference type="NCBI Taxonomy" id="415222"/>
    <lineage>
        <taxon>Bacteria</taxon>
        <taxon>Pseudomonadati</taxon>
        <taxon>Verrucomicrobiota</taxon>
        <taxon>Opitutia</taxon>
        <taxon>Puniceicoccales</taxon>
        <taxon>Pelagicoccaceae</taxon>
        <taxon>Pelagicoccus</taxon>
    </lineage>
</organism>
<evidence type="ECO:0000259" key="2">
    <source>
        <dbReference type="Pfam" id="PF07593"/>
    </source>
</evidence>
<dbReference type="Pfam" id="PF07593">
    <property type="entry name" value="UnbV_ASPIC"/>
    <property type="match status" value="2"/>
</dbReference>
<dbReference type="InterPro" id="IPR013517">
    <property type="entry name" value="FG-GAP"/>
</dbReference>
<keyword evidence="4" id="KW-1185">Reference proteome</keyword>
<feature type="domain" description="ASPIC/UnbV" evidence="2">
    <location>
        <begin position="1135"/>
        <end position="1193"/>
    </location>
</feature>
<dbReference type="Gene3D" id="2.130.10.130">
    <property type="entry name" value="Integrin alpha, N-terminal"/>
    <property type="match status" value="5"/>
</dbReference>